<sequence length="711" mass="78505">MPVARVTKRSKTPLACASCRRHKIKCDGIHPVCGNCSKRGRTQERCVWKHVDGRLEKAAEPASFIRQLEQRVRQLESRAQSNSHLVQPIPEMVGLDPAEILASPGGISAMEAAVTDAPQNEGHISSASAAGFMNIIRRAVDPGSAVSNLVGNDKTPPAQGMTSLSASRKPSMSYVLPPRSDAERLATAYWDYVHPLYPFLYQPSFTKMFVGLWTGESVSEASSPLTETTEADRVCLVNLVLALACQYYDSPTDSQDLTEGSKSGAIFFDRARRIFQYDVSDGTGQSLQVVQILLLMAQYLNSIGSPQRSWEAIGVAIRTCQRLGLHRGTTTSQRVLPDPVEREMVKRVWHGCLMLERMLCATLGRPTMIAATEADPVPFPEELDEGAFQSGGQSLTFSSMSALSFFVHSAKLFEMGHLTLLALYSDENSNDVRDYNHFFMGPTSIFDIDSQMMEWFAATPSHIRLESYGLPMDEEPVQTQVFRRQAVVLRIRYLQARIFLFRPVLAKLCIASRDIQSQHSGNLAHRTALQCSMLCVKAAIEMIEIVNDHQTSASAWGHKPSWLYVVLHIYVAATVLLAARLSPIVLLGEISEKDIQETWNFALDILDRFQADNMSAKRCVTALKVLYQKIPGGVGTDVHQDSEYSPGSGTADHHGDALVADPSHGLVPQHPTADGPPSADFNQDLGPDWMPDFDFSDPYDMSWFQIAAPGL</sequence>
<proteinExistence type="predicted"/>
<gene>
    <name evidence="1" type="ORF">NCS57_00316700</name>
</gene>
<evidence type="ECO:0000313" key="2">
    <source>
        <dbReference type="Proteomes" id="UP001065298"/>
    </source>
</evidence>
<reference evidence="1" key="1">
    <citation type="submission" date="2022-06" db="EMBL/GenBank/DDBJ databases">
        <title>Fusarium solani species complex genomes reveal bases of compartmentalisation and animal pathogenesis.</title>
        <authorList>
            <person name="Tsai I.J."/>
        </authorList>
    </citation>
    <scope>NUCLEOTIDE SEQUENCE</scope>
    <source>
        <strain evidence="1">Fu6.1</strain>
    </source>
</reference>
<evidence type="ECO:0000313" key="1">
    <source>
        <dbReference type="EMBL" id="KAI8680362.1"/>
    </source>
</evidence>
<accession>A0ACC0REB9</accession>
<name>A0ACC0REB9_9HYPO</name>
<organism evidence="1 2">
    <name type="scientific">Fusarium keratoplasticum</name>
    <dbReference type="NCBI Taxonomy" id="1328300"/>
    <lineage>
        <taxon>Eukaryota</taxon>
        <taxon>Fungi</taxon>
        <taxon>Dikarya</taxon>
        <taxon>Ascomycota</taxon>
        <taxon>Pezizomycotina</taxon>
        <taxon>Sordariomycetes</taxon>
        <taxon>Hypocreomycetidae</taxon>
        <taxon>Hypocreales</taxon>
        <taxon>Nectriaceae</taxon>
        <taxon>Fusarium</taxon>
        <taxon>Fusarium solani species complex</taxon>
    </lineage>
</organism>
<protein>
    <submittedName>
        <fullName evidence="1">Fungal-trans domain-containing protein</fullName>
    </submittedName>
</protein>
<comment type="caution">
    <text evidence="1">The sequence shown here is derived from an EMBL/GenBank/DDBJ whole genome shotgun (WGS) entry which is preliminary data.</text>
</comment>
<dbReference type="Proteomes" id="UP001065298">
    <property type="component" value="Chromosome 2"/>
</dbReference>
<dbReference type="EMBL" id="CM046504">
    <property type="protein sequence ID" value="KAI8680362.1"/>
    <property type="molecule type" value="Genomic_DNA"/>
</dbReference>
<keyword evidence="2" id="KW-1185">Reference proteome</keyword>